<sequence length="35" mass="3800">MFPSPCTSPLTCLASSSRLYVRLLIAVIIITCSEI</sequence>
<evidence type="ECO:0000313" key="1">
    <source>
        <dbReference type="EMBL" id="KTF07221.1"/>
    </source>
</evidence>
<protein>
    <submittedName>
        <fullName evidence="1">Uncharacterized protein</fullName>
    </submittedName>
</protein>
<gene>
    <name evidence="1" type="ORF">MGSAQ_001283</name>
</gene>
<organism evidence="1">
    <name type="scientific">marine sediment metagenome</name>
    <dbReference type="NCBI Taxonomy" id="412755"/>
    <lineage>
        <taxon>unclassified sequences</taxon>
        <taxon>metagenomes</taxon>
        <taxon>ecological metagenomes</taxon>
    </lineage>
</organism>
<name>A0A1B6NV75_9ZZZZ</name>
<comment type="caution">
    <text evidence="1">The sequence shown here is derived from an EMBL/GenBank/DDBJ whole genome shotgun (WGS) entry which is preliminary data.</text>
</comment>
<dbReference type="AlphaFoldDB" id="A0A1B6NV75"/>
<accession>A0A1B6NV75</accession>
<dbReference type="EMBL" id="AYSL01000678">
    <property type="protein sequence ID" value="KTF07221.1"/>
    <property type="molecule type" value="Genomic_DNA"/>
</dbReference>
<reference evidence="1" key="1">
    <citation type="submission" date="2013-11" db="EMBL/GenBank/DDBJ databases">
        <title>Microbial diversity, functional groups and degradation webs in Northern and Southern Mediterranean and Red Sea marine crude oil polluted sites.</title>
        <authorList>
            <person name="Daffonchio D."/>
            <person name="Mapelli F."/>
            <person name="Ferrer M."/>
            <person name="Richter M."/>
            <person name="Cherif A."/>
            <person name="Malkawi H.I."/>
            <person name="Yakimov M.M."/>
            <person name="Abdel-Fattah Y.R."/>
            <person name="Blaghen M."/>
            <person name="Golyshin P.N."/>
            <person name="Kalogerakis N."/>
            <person name="Boon N."/>
            <person name="Magagnini M."/>
            <person name="Fava F."/>
        </authorList>
    </citation>
    <scope>NUCLEOTIDE SEQUENCE</scope>
</reference>
<proteinExistence type="predicted"/>